<dbReference type="InterPro" id="IPR005490">
    <property type="entry name" value="LD_TPept_cat_dom"/>
</dbReference>
<dbReference type="PROSITE" id="PS52029">
    <property type="entry name" value="LD_TPASE"/>
    <property type="match status" value="1"/>
</dbReference>
<organism evidence="8 9">
    <name type="scientific">candidate division WWE3 bacterium RIFOXYC1_FULL_39_7</name>
    <dbReference type="NCBI Taxonomy" id="1802643"/>
    <lineage>
        <taxon>Bacteria</taxon>
        <taxon>Katanobacteria</taxon>
    </lineage>
</organism>
<keyword evidence="5 6" id="KW-0961">Cell wall biogenesis/degradation</keyword>
<gene>
    <name evidence="8" type="ORF">A2415_02100</name>
</gene>
<sequence length="435" mass="49696">MNRFLPKILIILGVILFLVLTFRPHFVVSKNTYFGSFNLGKLTEQDAKNKISEILQKPIYLNANYSSRAIQLSEIGVGFDRSKLEASTTLKCLLRVGKLSIFCLETKPSKTQNDVLVINEKVLRDYLTQLEAEFAFVAKNTQILFENYSFSTPGENAQISIDYEDFKKELSSKISDTSKISLKINLKSEDDVYLQKQSSLALIEKLTTPLLIKYGRQPIYIPKETLKTFIDSEETLSKYTNFIKEEPIRAYLKELAEKYATDDVRVVEYDAVKSIQNALLLKAANYEINNAVILPLEGKPRTNGELHDVYLEVIKSQQRLYRFEKGKLTKTYIVSTGLTWETPAGEFEVLGKQKMTISYFGNWYMPDYLPIGLVNGYRFGFHSIPYHMDGYGNIYSRDPNTMGSPATGGCIQLKPEEAEELFEWAEIGTPVYVYE</sequence>
<evidence type="ECO:0000313" key="8">
    <source>
        <dbReference type="EMBL" id="OGC68723.1"/>
    </source>
</evidence>
<dbReference type="GO" id="GO:0016740">
    <property type="term" value="F:transferase activity"/>
    <property type="evidence" value="ECO:0007669"/>
    <property type="project" value="UniProtKB-KW"/>
</dbReference>
<reference evidence="8 9" key="1">
    <citation type="journal article" date="2016" name="Nat. Commun.">
        <title>Thousands of microbial genomes shed light on interconnected biogeochemical processes in an aquifer system.</title>
        <authorList>
            <person name="Anantharaman K."/>
            <person name="Brown C.T."/>
            <person name="Hug L.A."/>
            <person name="Sharon I."/>
            <person name="Castelle C.J."/>
            <person name="Probst A.J."/>
            <person name="Thomas B.C."/>
            <person name="Singh A."/>
            <person name="Wilkins M.J."/>
            <person name="Karaoz U."/>
            <person name="Brodie E.L."/>
            <person name="Williams K.H."/>
            <person name="Hubbard S.S."/>
            <person name="Banfield J.F."/>
        </authorList>
    </citation>
    <scope>NUCLEOTIDE SEQUENCE [LARGE SCALE GENOMIC DNA]</scope>
</reference>
<dbReference type="PANTHER" id="PTHR30582">
    <property type="entry name" value="L,D-TRANSPEPTIDASE"/>
    <property type="match status" value="1"/>
</dbReference>
<keyword evidence="4 6" id="KW-0573">Peptidoglycan synthesis</keyword>
<dbReference type="AlphaFoldDB" id="A0A1F4WII3"/>
<dbReference type="CDD" id="cd16913">
    <property type="entry name" value="YkuD_like"/>
    <property type="match status" value="1"/>
</dbReference>
<protein>
    <recommendedName>
        <fullName evidence="7">L,D-TPase catalytic domain-containing protein</fullName>
    </recommendedName>
</protein>
<evidence type="ECO:0000256" key="6">
    <source>
        <dbReference type="PROSITE-ProRule" id="PRU01373"/>
    </source>
</evidence>
<dbReference type="GO" id="GO:0005576">
    <property type="term" value="C:extracellular region"/>
    <property type="evidence" value="ECO:0007669"/>
    <property type="project" value="TreeGrafter"/>
</dbReference>
<evidence type="ECO:0000256" key="1">
    <source>
        <dbReference type="ARBA" id="ARBA00004752"/>
    </source>
</evidence>
<evidence type="ECO:0000256" key="4">
    <source>
        <dbReference type="ARBA" id="ARBA00022984"/>
    </source>
</evidence>
<dbReference type="EMBL" id="MEWA01000033">
    <property type="protein sequence ID" value="OGC68723.1"/>
    <property type="molecule type" value="Genomic_DNA"/>
</dbReference>
<accession>A0A1F4WII3</accession>
<dbReference type="Gene3D" id="2.40.440.10">
    <property type="entry name" value="L,D-transpeptidase catalytic domain-like"/>
    <property type="match status" value="1"/>
</dbReference>
<feature type="active site" description="Proton donor/acceptor" evidence="6">
    <location>
        <position position="382"/>
    </location>
</feature>
<evidence type="ECO:0000256" key="5">
    <source>
        <dbReference type="ARBA" id="ARBA00023316"/>
    </source>
</evidence>
<dbReference type="InterPro" id="IPR050979">
    <property type="entry name" value="LD-transpeptidase"/>
</dbReference>
<evidence type="ECO:0000256" key="2">
    <source>
        <dbReference type="ARBA" id="ARBA00022679"/>
    </source>
</evidence>
<feature type="active site" description="Nucleophile" evidence="6">
    <location>
        <position position="410"/>
    </location>
</feature>
<dbReference type="PANTHER" id="PTHR30582:SF2">
    <property type="entry name" value="L,D-TRANSPEPTIDASE YCIB-RELATED"/>
    <property type="match status" value="1"/>
</dbReference>
<evidence type="ECO:0000313" key="9">
    <source>
        <dbReference type="Proteomes" id="UP000179113"/>
    </source>
</evidence>
<dbReference type="GO" id="GO:0071555">
    <property type="term" value="P:cell wall organization"/>
    <property type="evidence" value="ECO:0007669"/>
    <property type="project" value="UniProtKB-UniRule"/>
</dbReference>
<dbReference type="InterPro" id="IPR038063">
    <property type="entry name" value="Transpep_catalytic_dom"/>
</dbReference>
<name>A0A1F4WII3_UNCKA</name>
<keyword evidence="3 6" id="KW-0133">Cell shape</keyword>
<dbReference type="GO" id="GO:0008360">
    <property type="term" value="P:regulation of cell shape"/>
    <property type="evidence" value="ECO:0007669"/>
    <property type="project" value="UniProtKB-UniRule"/>
</dbReference>
<feature type="domain" description="L,D-TPase catalytic" evidence="7">
    <location>
        <begin position="309"/>
        <end position="434"/>
    </location>
</feature>
<evidence type="ECO:0000256" key="3">
    <source>
        <dbReference type="ARBA" id="ARBA00022960"/>
    </source>
</evidence>
<dbReference type="Pfam" id="PF03734">
    <property type="entry name" value="YkuD"/>
    <property type="match status" value="1"/>
</dbReference>
<dbReference type="Proteomes" id="UP000179113">
    <property type="component" value="Unassembled WGS sequence"/>
</dbReference>
<proteinExistence type="predicted"/>
<dbReference type="GO" id="GO:0018104">
    <property type="term" value="P:peptidoglycan-protein cross-linking"/>
    <property type="evidence" value="ECO:0007669"/>
    <property type="project" value="TreeGrafter"/>
</dbReference>
<dbReference type="GO" id="GO:0071972">
    <property type="term" value="F:peptidoglycan L,D-transpeptidase activity"/>
    <property type="evidence" value="ECO:0007669"/>
    <property type="project" value="TreeGrafter"/>
</dbReference>
<keyword evidence="2" id="KW-0808">Transferase</keyword>
<comment type="caution">
    <text evidence="8">The sequence shown here is derived from an EMBL/GenBank/DDBJ whole genome shotgun (WGS) entry which is preliminary data.</text>
</comment>
<dbReference type="SUPFAM" id="SSF141523">
    <property type="entry name" value="L,D-transpeptidase catalytic domain-like"/>
    <property type="match status" value="1"/>
</dbReference>
<comment type="pathway">
    <text evidence="1 6">Cell wall biogenesis; peptidoglycan biosynthesis.</text>
</comment>
<dbReference type="UniPathway" id="UPA00219"/>
<evidence type="ECO:0000259" key="7">
    <source>
        <dbReference type="PROSITE" id="PS52029"/>
    </source>
</evidence>